<dbReference type="InterPro" id="IPR001810">
    <property type="entry name" value="F-box_dom"/>
</dbReference>
<dbReference type="PROSITE" id="PS50181">
    <property type="entry name" value="FBOX"/>
    <property type="match status" value="1"/>
</dbReference>
<feature type="region of interest" description="Disordered" evidence="1">
    <location>
        <begin position="1"/>
        <end position="32"/>
    </location>
</feature>
<proteinExistence type="predicted"/>
<accession>A0ABP1RU77</accession>
<organism evidence="3 4">
    <name type="scientific">Orchesella dallaii</name>
    <dbReference type="NCBI Taxonomy" id="48710"/>
    <lineage>
        <taxon>Eukaryota</taxon>
        <taxon>Metazoa</taxon>
        <taxon>Ecdysozoa</taxon>
        <taxon>Arthropoda</taxon>
        <taxon>Hexapoda</taxon>
        <taxon>Collembola</taxon>
        <taxon>Entomobryomorpha</taxon>
        <taxon>Entomobryoidea</taxon>
        <taxon>Orchesellidae</taxon>
        <taxon>Orchesellinae</taxon>
        <taxon>Orchesella</taxon>
    </lineage>
</organism>
<dbReference type="EMBL" id="CAXLJM020000109">
    <property type="protein sequence ID" value="CAL8135869.1"/>
    <property type="molecule type" value="Genomic_DNA"/>
</dbReference>
<evidence type="ECO:0000313" key="3">
    <source>
        <dbReference type="EMBL" id="CAL8135869.1"/>
    </source>
</evidence>
<gene>
    <name evidence="3" type="ORF">ODALV1_LOCUS26180</name>
</gene>
<sequence length="210" mass="24025">MERYVKFEPNSRNGSRIIDGPSAKLTNNGGEDDELCISNKEKKHTEYTSPITTPMLPPQVLPIVMQYLSTMDTLRLRGVTKHFKTTTDAILQQYAREPSKEIDREPHPPCHRDKSAVSSKIGDLEIRQYIYDFDNFLNQWGSGLNGNGFMTGTLRLSFFRSMFPNTLDNVAISTLLTHQGPNIYKMKYLTDLEAMILLCSFCCLKEIFRT</sequence>
<dbReference type="Proteomes" id="UP001642540">
    <property type="component" value="Unassembled WGS sequence"/>
</dbReference>
<evidence type="ECO:0000313" key="4">
    <source>
        <dbReference type="Proteomes" id="UP001642540"/>
    </source>
</evidence>
<name>A0ABP1RU77_9HEXA</name>
<reference evidence="3 4" key="1">
    <citation type="submission" date="2024-08" db="EMBL/GenBank/DDBJ databases">
        <authorList>
            <person name="Cucini C."/>
            <person name="Frati F."/>
        </authorList>
    </citation>
    <scope>NUCLEOTIDE SEQUENCE [LARGE SCALE GENOMIC DNA]</scope>
</reference>
<comment type="caution">
    <text evidence="3">The sequence shown here is derived from an EMBL/GenBank/DDBJ whole genome shotgun (WGS) entry which is preliminary data.</text>
</comment>
<keyword evidence="4" id="KW-1185">Reference proteome</keyword>
<feature type="domain" description="F-box" evidence="2">
    <location>
        <begin position="50"/>
        <end position="97"/>
    </location>
</feature>
<evidence type="ECO:0000256" key="1">
    <source>
        <dbReference type="SAM" id="MobiDB-lite"/>
    </source>
</evidence>
<evidence type="ECO:0000259" key="2">
    <source>
        <dbReference type="PROSITE" id="PS50181"/>
    </source>
</evidence>
<protein>
    <recommendedName>
        <fullName evidence="2">F-box domain-containing protein</fullName>
    </recommendedName>
</protein>